<protein>
    <submittedName>
        <fullName evidence="2">Uncharacterized protein</fullName>
    </submittedName>
</protein>
<dbReference type="AlphaFoldDB" id="A0A2H0TEG5"/>
<name>A0A2H0TEG5_9BACT</name>
<evidence type="ECO:0000313" key="3">
    <source>
        <dbReference type="Proteomes" id="UP000231503"/>
    </source>
</evidence>
<keyword evidence="1" id="KW-0175">Coiled coil</keyword>
<proteinExistence type="predicted"/>
<comment type="caution">
    <text evidence="2">The sequence shown here is derived from an EMBL/GenBank/DDBJ whole genome shotgun (WGS) entry which is preliminary data.</text>
</comment>
<sequence>MVVIRAFYPEAQGALMIIRENKNRSHGFFLFLLLYHTRQENGQFIDVKKPLRYNSPMTKESRHMPEKPPHYEAYSAYEAADIIIRTEEKRLPRPDMHAFREIAGEEDIRKKEERLQKTLERIRQDEERLDPILRKRSFEQKKISDAFEVTIIAHGEESEWLGSNVFITRTTEYDDVLNGVDAVAEFNAPHEGAEHPRLALAIDATTDQHYTTIEKKIKQNVEKILSLKGRTAEVEYFESQITEERGHLTHTVPIVLGLEYRHAKEILTDYANLIAFRELGRDAHKDDIHAIRERFARHPAQRVFLKEATAQLELYQHILKEKNDPVSVSYKEKISDLQRIIHDIEKEKEEISLEDLEDDAVLETIIQASPHIQKDYS</sequence>
<organism evidence="2 3">
    <name type="scientific">Candidatus Niyogibacteria bacterium CG10_big_fil_rev_8_21_14_0_10_46_36</name>
    <dbReference type="NCBI Taxonomy" id="1974726"/>
    <lineage>
        <taxon>Bacteria</taxon>
        <taxon>Candidatus Niyogiibacteriota</taxon>
    </lineage>
</organism>
<dbReference type="EMBL" id="PFCO01000009">
    <property type="protein sequence ID" value="PIR69215.1"/>
    <property type="molecule type" value="Genomic_DNA"/>
</dbReference>
<dbReference type="Proteomes" id="UP000231503">
    <property type="component" value="Unassembled WGS sequence"/>
</dbReference>
<evidence type="ECO:0000256" key="1">
    <source>
        <dbReference type="SAM" id="Coils"/>
    </source>
</evidence>
<evidence type="ECO:0000313" key="2">
    <source>
        <dbReference type="EMBL" id="PIR69215.1"/>
    </source>
</evidence>
<reference evidence="3" key="1">
    <citation type="submission" date="2017-09" db="EMBL/GenBank/DDBJ databases">
        <title>Depth-based differentiation of microbial function through sediment-hosted aquifers and enrichment of novel symbionts in the deep terrestrial subsurface.</title>
        <authorList>
            <person name="Probst A.J."/>
            <person name="Ladd B."/>
            <person name="Jarett J.K."/>
            <person name="Geller-Mcgrath D.E."/>
            <person name="Sieber C.M.K."/>
            <person name="Emerson J.B."/>
            <person name="Anantharaman K."/>
            <person name="Thomas B.C."/>
            <person name="Malmstrom R."/>
            <person name="Stieglmeier M."/>
            <person name="Klingl A."/>
            <person name="Woyke T."/>
            <person name="Ryan C.M."/>
            <person name="Banfield J.F."/>
        </authorList>
    </citation>
    <scope>NUCLEOTIDE SEQUENCE [LARGE SCALE GENOMIC DNA]</scope>
</reference>
<accession>A0A2H0TEG5</accession>
<feature type="coiled-coil region" evidence="1">
    <location>
        <begin position="327"/>
        <end position="354"/>
    </location>
</feature>
<gene>
    <name evidence="2" type="ORF">COU47_03895</name>
</gene>